<gene>
    <name evidence="3" type="primary">tadA</name>
    <name evidence="3" type="ORF">HRU87_05560</name>
</gene>
<evidence type="ECO:0000313" key="4">
    <source>
        <dbReference type="Proteomes" id="UP000501003"/>
    </source>
</evidence>
<dbReference type="Pfam" id="PF00437">
    <property type="entry name" value="T2SSE"/>
    <property type="match status" value="1"/>
</dbReference>
<evidence type="ECO:0000313" key="3">
    <source>
        <dbReference type="EMBL" id="QKJ25634.1"/>
    </source>
</evidence>
<dbReference type="EMBL" id="CP054056">
    <property type="protein sequence ID" value="QKJ25634.1"/>
    <property type="molecule type" value="Genomic_DNA"/>
</dbReference>
<evidence type="ECO:0000256" key="1">
    <source>
        <dbReference type="ARBA" id="ARBA00006611"/>
    </source>
</evidence>
<name>A0A7D4UDJ5_9MICO</name>
<dbReference type="PANTHER" id="PTHR30486:SF6">
    <property type="entry name" value="TYPE IV PILUS RETRACTATION ATPASE PILT"/>
    <property type="match status" value="1"/>
</dbReference>
<dbReference type="InterPro" id="IPR001482">
    <property type="entry name" value="T2SS/T4SS_dom"/>
</dbReference>
<dbReference type="RefSeq" id="WP_173493931.1">
    <property type="nucleotide sequence ID" value="NZ_CP054056.1"/>
</dbReference>
<protein>
    <submittedName>
        <fullName evidence="3">Flp pilus assembly complex ATPase component TadA</fullName>
    </submittedName>
</protein>
<comment type="similarity">
    <text evidence="1">Belongs to the GSP E family.</text>
</comment>
<dbReference type="PANTHER" id="PTHR30486">
    <property type="entry name" value="TWITCHING MOTILITY PROTEIN PILT"/>
    <property type="match status" value="1"/>
</dbReference>
<dbReference type="AlphaFoldDB" id="A0A7D4UDJ5"/>
<dbReference type="SUPFAM" id="SSF52540">
    <property type="entry name" value="P-loop containing nucleoside triphosphate hydrolases"/>
    <property type="match status" value="1"/>
</dbReference>
<reference evidence="3 4" key="1">
    <citation type="submission" date="2020-05" db="EMBL/GenBank/DDBJ databases">
        <title>Aquirufa sp. strain 15G-AUS-rot a new Aquirufa species.</title>
        <authorList>
            <person name="Pitt A."/>
            <person name="Hahn M.W."/>
        </authorList>
    </citation>
    <scope>NUCLEOTIDE SEQUENCE [LARGE SCALE GENOMIC DNA]</scope>
    <source>
        <strain evidence="3 4">15G-AUS-rot</strain>
    </source>
</reference>
<dbReference type="Proteomes" id="UP000501003">
    <property type="component" value="Chromosome"/>
</dbReference>
<evidence type="ECO:0000259" key="2">
    <source>
        <dbReference type="Pfam" id="PF00437"/>
    </source>
</evidence>
<dbReference type="InterPro" id="IPR027417">
    <property type="entry name" value="P-loop_NTPase"/>
</dbReference>
<dbReference type="InterPro" id="IPR050921">
    <property type="entry name" value="T4SS_GSP_E_ATPase"/>
</dbReference>
<dbReference type="GO" id="GO:0016887">
    <property type="term" value="F:ATP hydrolysis activity"/>
    <property type="evidence" value="ECO:0007669"/>
    <property type="project" value="InterPro"/>
</dbReference>
<organism evidence="3 4">
    <name type="scientific">Aquiluna borgnonia</name>
    <dbReference type="NCBI Taxonomy" id="2499157"/>
    <lineage>
        <taxon>Bacteria</taxon>
        <taxon>Bacillati</taxon>
        <taxon>Actinomycetota</taxon>
        <taxon>Actinomycetes</taxon>
        <taxon>Micrococcales</taxon>
        <taxon>Microbacteriaceae</taxon>
        <taxon>Luna cluster</taxon>
        <taxon>Luna-1 subcluster</taxon>
        <taxon>Aquiluna</taxon>
    </lineage>
</organism>
<keyword evidence="4" id="KW-1185">Reference proteome</keyword>
<accession>A0A7D4UDJ5</accession>
<feature type="domain" description="Bacterial type II secretion system protein E" evidence="2">
    <location>
        <begin position="65"/>
        <end position="274"/>
    </location>
</feature>
<dbReference type="KEGG" id="aqg:HRU87_05560"/>
<dbReference type="Gene3D" id="3.30.450.370">
    <property type="match status" value="1"/>
</dbReference>
<proteinExistence type="inferred from homology"/>
<dbReference type="CDD" id="cd01130">
    <property type="entry name" value="VirB11-like_ATPase"/>
    <property type="match status" value="1"/>
</dbReference>
<dbReference type="Gene3D" id="3.40.50.300">
    <property type="entry name" value="P-loop containing nucleotide triphosphate hydrolases"/>
    <property type="match status" value="1"/>
</dbReference>
<sequence>MEIALDQRWQTLLAKPGLTDLVLNGASHCYADTGSGLMRTRSSFETDAELTQALIELGFQTGNRIDMSRPISDFTIGRHRFHAALPFGVSTRPLVSIRCHAGKKITLENLVSADMISGSEKDFLVSELANKSNIAVCGATSSGKTTLVGALLAQLSERVICLEQVPELYLEAPAIRLTERVANQEGLGAVSLNQLVIEALRMRPDRLVVGEVRGAEFGVLLQAMNNGHRGTMTTLHVRDLDSLPARLQMLGRLSGLSPELTTELVTSSFDLVLQLDRVDGARRLVEIGRFTGEGYEIQRVRP</sequence>